<name>A0A8X7UPX8_BRACI</name>
<gene>
    <name evidence="2" type="ORF">Bca52824_046151</name>
</gene>
<keyword evidence="3" id="KW-1185">Reference proteome</keyword>
<feature type="compositionally biased region" description="Basic and acidic residues" evidence="1">
    <location>
        <begin position="51"/>
        <end position="64"/>
    </location>
</feature>
<dbReference type="AlphaFoldDB" id="A0A8X7UPX8"/>
<evidence type="ECO:0000256" key="1">
    <source>
        <dbReference type="SAM" id="MobiDB-lite"/>
    </source>
</evidence>
<organism evidence="2 3">
    <name type="scientific">Brassica carinata</name>
    <name type="common">Ethiopian mustard</name>
    <name type="synonym">Abyssinian cabbage</name>
    <dbReference type="NCBI Taxonomy" id="52824"/>
    <lineage>
        <taxon>Eukaryota</taxon>
        <taxon>Viridiplantae</taxon>
        <taxon>Streptophyta</taxon>
        <taxon>Embryophyta</taxon>
        <taxon>Tracheophyta</taxon>
        <taxon>Spermatophyta</taxon>
        <taxon>Magnoliopsida</taxon>
        <taxon>eudicotyledons</taxon>
        <taxon>Gunneridae</taxon>
        <taxon>Pentapetalae</taxon>
        <taxon>rosids</taxon>
        <taxon>malvids</taxon>
        <taxon>Brassicales</taxon>
        <taxon>Brassicaceae</taxon>
        <taxon>Brassiceae</taxon>
        <taxon>Brassica</taxon>
    </lineage>
</organism>
<sequence>MKQDQSPRRPKRGMCRPNLHPFPTIGESMRRVIRNAPDLTPSPSTAELENGELHRSPSRSHPEPPSRPNPKLHLFVFLGFASSESFKPNISGSHRY</sequence>
<evidence type="ECO:0000313" key="3">
    <source>
        <dbReference type="Proteomes" id="UP000886595"/>
    </source>
</evidence>
<comment type="caution">
    <text evidence="2">The sequence shown here is derived from an EMBL/GenBank/DDBJ whole genome shotgun (WGS) entry which is preliminary data.</text>
</comment>
<reference evidence="2 3" key="1">
    <citation type="submission" date="2020-02" db="EMBL/GenBank/DDBJ databases">
        <authorList>
            <person name="Ma Q."/>
            <person name="Huang Y."/>
            <person name="Song X."/>
            <person name="Pei D."/>
        </authorList>
    </citation>
    <scope>NUCLEOTIDE SEQUENCE [LARGE SCALE GENOMIC DNA]</scope>
    <source>
        <strain evidence="2">Sxm20200214</strain>
        <tissue evidence="2">Leaf</tissue>
    </source>
</reference>
<evidence type="ECO:0000313" key="2">
    <source>
        <dbReference type="EMBL" id="KAG2286547.1"/>
    </source>
</evidence>
<feature type="region of interest" description="Disordered" evidence="1">
    <location>
        <begin position="1"/>
        <end position="70"/>
    </location>
</feature>
<protein>
    <submittedName>
        <fullName evidence="2">Uncharacterized protein</fullName>
    </submittedName>
</protein>
<dbReference type="Proteomes" id="UP000886595">
    <property type="component" value="Unassembled WGS sequence"/>
</dbReference>
<proteinExistence type="predicted"/>
<dbReference type="EMBL" id="JAAMPC010000010">
    <property type="protein sequence ID" value="KAG2286547.1"/>
    <property type="molecule type" value="Genomic_DNA"/>
</dbReference>
<accession>A0A8X7UPX8</accession>